<evidence type="ECO:0000256" key="2">
    <source>
        <dbReference type="SAM" id="Phobius"/>
    </source>
</evidence>
<name>A0A086Z1S6_9BIFI</name>
<protein>
    <submittedName>
        <fullName evidence="3">Uncharacterized protein</fullName>
    </submittedName>
</protein>
<dbReference type="EMBL" id="JGYK01000001">
    <property type="protein sequence ID" value="KFI40476.1"/>
    <property type="molecule type" value="Genomic_DNA"/>
</dbReference>
<keyword evidence="2" id="KW-0812">Transmembrane</keyword>
<sequence>MTSDETEVEGVIGGPGDQEATEQVEAAQASAQTTQSPVEVPGLSEELNQETRTTRTNGGAMSGGGESGGEDGPADGAIASDGTDFKAASPRRNGTGSDTEGAGPGAGGSAQSAASQGFSAGGVGPDSPRGGSDQASWRQGPTGEPPTYVSTPPYAYAQPQQPVQWVMPTGPNAATIIFGLLLAVVGVFCLVSGACFSWYGMVGLHFTAETVLMMMCAVLGGFFLLAGLVWGLVSWTKGRRSGQGAAPGSPGED</sequence>
<feature type="compositionally biased region" description="Low complexity" evidence="1">
    <location>
        <begin position="21"/>
        <end position="36"/>
    </location>
</feature>
<keyword evidence="2" id="KW-0472">Membrane</keyword>
<organism evidence="3 4">
    <name type="scientific">Bifidobacterium actinocoloniiforme DSM 22766</name>
    <dbReference type="NCBI Taxonomy" id="1437605"/>
    <lineage>
        <taxon>Bacteria</taxon>
        <taxon>Bacillati</taxon>
        <taxon>Actinomycetota</taxon>
        <taxon>Actinomycetes</taxon>
        <taxon>Bifidobacteriales</taxon>
        <taxon>Bifidobacteriaceae</taxon>
        <taxon>Bifidobacterium</taxon>
    </lineage>
</organism>
<dbReference type="RefSeq" id="WP_033503588.1">
    <property type="nucleotide sequence ID" value="NZ_CP011786.1"/>
</dbReference>
<proteinExistence type="predicted"/>
<evidence type="ECO:0000313" key="4">
    <source>
        <dbReference type="Proteomes" id="UP000029015"/>
    </source>
</evidence>
<dbReference type="PATRIC" id="fig|1437605.7.peg.928"/>
<evidence type="ECO:0000256" key="1">
    <source>
        <dbReference type="SAM" id="MobiDB-lite"/>
    </source>
</evidence>
<feature type="transmembrane region" description="Helical" evidence="2">
    <location>
        <begin position="176"/>
        <end position="199"/>
    </location>
</feature>
<feature type="region of interest" description="Disordered" evidence="1">
    <location>
        <begin position="1"/>
        <end position="150"/>
    </location>
</feature>
<gene>
    <name evidence="3" type="ORF">BACT_1180</name>
</gene>
<feature type="compositionally biased region" description="Low complexity" evidence="1">
    <location>
        <begin position="109"/>
        <end position="118"/>
    </location>
</feature>
<keyword evidence="4" id="KW-1185">Reference proteome</keyword>
<comment type="caution">
    <text evidence="3">The sequence shown here is derived from an EMBL/GenBank/DDBJ whole genome shotgun (WGS) entry which is preliminary data.</text>
</comment>
<dbReference type="Proteomes" id="UP000029015">
    <property type="component" value="Unassembled WGS sequence"/>
</dbReference>
<keyword evidence="2" id="KW-1133">Transmembrane helix</keyword>
<reference evidence="3 4" key="1">
    <citation type="submission" date="2014-03" db="EMBL/GenBank/DDBJ databases">
        <title>Genomics of Bifidobacteria.</title>
        <authorList>
            <person name="Ventura M."/>
            <person name="Milani C."/>
            <person name="Lugli G.A."/>
        </authorList>
    </citation>
    <scope>NUCLEOTIDE SEQUENCE [LARGE SCALE GENOMIC DNA]</scope>
    <source>
        <strain evidence="3 4">DSM 22766</strain>
    </source>
</reference>
<dbReference type="AlphaFoldDB" id="A0A086Z1S6"/>
<evidence type="ECO:0000313" key="3">
    <source>
        <dbReference type="EMBL" id="KFI40476.1"/>
    </source>
</evidence>
<accession>A0A086Z1S6</accession>
<dbReference type="KEGG" id="bact:AB656_04520"/>
<feature type="transmembrane region" description="Helical" evidence="2">
    <location>
        <begin position="211"/>
        <end position="233"/>
    </location>
</feature>